<keyword evidence="1" id="KW-0732">Signal</keyword>
<evidence type="ECO:0000256" key="1">
    <source>
        <dbReference type="SAM" id="SignalP"/>
    </source>
</evidence>
<dbReference type="Proteomes" id="UP000578449">
    <property type="component" value="Unassembled WGS sequence"/>
</dbReference>
<dbReference type="AlphaFoldDB" id="A0A840PDB4"/>
<feature type="chain" id="PRO_5032465059" evidence="1">
    <location>
        <begin position="21"/>
        <end position="124"/>
    </location>
</feature>
<organism evidence="2 3">
    <name type="scientific">Thermocatellispora tengchongensis</name>
    <dbReference type="NCBI Taxonomy" id="1073253"/>
    <lineage>
        <taxon>Bacteria</taxon>
        <taxon>Bacillati</taxon>
        <taxon>Actinomycetota</taxon>
        <taxon>Actinomycetes</taxon>
        <taxon>Streptosporangiales</taxon>
        <taxon>Streptosporangiaceae</taxon>
        <taxon>Thermocatellispora</taxon>
    </lineage>
</organism>
<name>A0A840PDB4_9ACTN</name>
<dbReference type="EMBL" id="JACHGN010000017">
    <property type="protein sequence ID" value="MBB5137212.1"/>
    <property type="molecule type" value="Genomic_DNA"/>
</dbReference>
<evidence type="ECO:0000313" key="2">
    <source>
        <dbReference type="EMBL" id="MBB5137212.1"/>
    </source>
</evidence>
<keyword evidence="3" id="KW-1185">Reference proteome</keyword>
<feature type="signal peptide" evidence="1">
    <location>
        <begin position="1"/>
        <end position="20"/>
    </location>
</feature>
<proteinExistence type="predicted"/>
<comment type="caution">
    <text evidence="2">The sequence shown here is derived from an EMBL/GenBank/DDBJ whole genome shotgun (WGS) entry which is preliminary data.</text>
</comment>
<dbReference type="RefSeq" id="WP_185054157.1">
    <property type="nucleotide sequence ID" value="NZ_JACHGN010000017.1"/>
</dbReference>
<evidence type="ECO:0000313" key="3">
    <source>
        <dbReference type="Proteomes" id="UP000578449"/>
    </source>
</evidence>
<protein>
    <submittedName>
        <fullName evidence="2">Uncharacterized protein</fullName>
    </submittedName>
</protein>
<accession>A0A840PDB4</accession>
<reference evidence="2 3" key="1">
    <citation type="submission" date="2020-08" db="EMBL/GenBank/DDBJ databases">
        <title>Genomic Encyclopedia of Type Strains, Phase IV (KMG-IV): sequencing the most valuable type-strain genomes for metagenomic binning, comparative biology and taxonomic classification.</title>
        <authorList>
            <person name="Goeker M."/>
        </authorList>
    </citation>
    <scope>NUCLEOTIDE SEQUENCE [LARGE SCALE GENOMIC DNA]</scope>
    <source>
        <strain evidence="2 3">DSM 45615</strain>
    </source>
</reference>
<sequence length="124" mass="12991">MTRAGGVIAMVATGLNLVFAATAPTKGAGWSDTHGHGSVTVPADRSMIKVCDGRKDDLAYKAVWHNDNSLDARDSFEVVAPQGGCATDTSLFGSVKVFKLCHGRVSGNRVNWTGCKAAVWPGGR</sequence>
<gene>
    <name evidence="2" type="ORF">HNP84_006964</name>
</gene>